<feature type="compositionally biased region" description="Low complexity" evidence="6">
    <location>
        <begin position="328"/>
        <end position="338"/>
    </location>
</feature>
<comment type="subcellular location">
    <subcellularLocation>
        <location evidence="1">Cell membrane</location>
        <topology evidence="1">Multi-pass membrane protein</topology>
    </subcellularLocation>
</comment>
<accession>A0ABU0MJ33</accession>
<feature type="transmembrane region" description="Helical" evidence="7">
    <location>
        <begin position="218"/>
        <end position="238"/>
    </location>
</feature>
<evidence type="ECO:0000256" key="7">
    <source>
        <dbReference type="SAM" id="Phobius"/>
    </source>
</evidence>
<dbReference type="CDD" id="cd06579">
    <property type="entry name" value="TM_PBP1_transp_AraH_like"/>
    <property type="match status" value="1"/>
</dbReference>
<keyword evidence="5 7" id="KW-0472">Membrane</keyword>
<feature type="transmembrane region" description="Helical" evidence="7">
    <location>
        <begin position="131"/>
        <end position="149"/>
    </location>
</feature>
<keyword evidence="2" id="KW-1003">Cell membrane</keyword>
<evidence type="ECO:0000256" key="2">
    <source>
        <dbReference type="ARBA" id="ARBA00022475"/>
    </source>
</evidence>
<feature type="transmembrane region" description="Helical" evidence="7">
    <location>
        <begin position="169"/>
        <end position="190"/>
    </location>
</feature>
<dbReference type="PANTHER" id="PTHR32196">
    <property type="entry name" value="ABC TRANSPORTER PERMEASE PROTEIN YPHD-RELATED-RELATED"/>
    <property type="match status" value="1"/>
</dbReference>
<comment type="caution">
    <text evidence="8">The sequence shown here is derived from an EMBL/GenBank/DDBJ whole genome shotgun (WGS) entry which is preliminary data.</text>
</comment>
<feature type="transmembrane region" description="Helical" evidence="7">
    <location>
        <begin position="105"/>
        <end position="124"/>
    </location>
</feature>
<keyword evidence="8" id="KW-0813">Transport</keyword>
<dbReference type="EMBL" id="JAUSVU010000007">
    <property type="protein sequence ID" value="MDQ0533472.1"/>
    <property type="molecule type" value="Genomic_DNA"/>
</dbReference>
<keyword evidence="8" id="KW-0762">Sugar transport</keyword>
<dbReference type="RefSeq" id="WP_209981808.1">
    <property type="nucleotide sequence ID" value="NZ_JAGINO010000007.1"/>
</dbReference>
<feature type="compositionally biased region" description="Gly residues" evidence="6">
    <location>
        <begin position="359"/>
        <end position="370"/>
    </location>
</feature>
<dbReference type="Proteomes" id="UP001244552">
    <property type="component" value="Unassembled WGS sequence"/>
</dbReference>
<evidence type="ECO:0000256" key="5">
    <source>
        <dbReference type="ARBA" id="ARBA00023136"/>
    </source>
</evidence>
<keyword evidence="4 7" id="KW-1133">Transmembrane helix</keyword>
<evidence type="ECO:0000256" key="3">
    <source>
        <dbReference type="ARBA" id="ARBA00022692"/>
    </source>
</evidence>
<evidence type="ECO:0000256" key="1">
    <source>
        <dbReference type="ARBA" id="ARBA00004651"/>
    </source>
</evidence>
<feature type="transmembrane region" description="Helical" evidence="7">
    <location>
        <begin position="277"/>
        <end position="298"/>
    </location>
</feature>
<feature type="transmembrane region" description="Helical" evidence="7">
    <location>
        <begin position="304"/>
        <end position="326"/>
    </location>
</feature>
<keyword evidence="3 7" id="KW-0812">Transmembrane</keyword>
<name>A0ABU0MJ33_9PROT</name>
<evidence type="ECO:0000256" key="6">
    <source>
        <dbReference type="SAM" id="MobiDB-lite"/>
    </source>
</evidence>
<reference evidence="8 9" key="1">
    <citation type="submission" date="2023-07" db="EMBL/GenBank/DDBJ databases">
        <title>Genomic Encyclopedia of Type Strains, Phase IV (KMG-IV): sequencing the most valuable type-strain genomes for metagenomic binning, comparative biology and taxonomic classification.</title>
        <authorList>
            <person name="Goeker M."/>
        </authorList>
    </citation>
    <scope>NUCLEOTIDE SEQUENCE [LARGE SCALE GENOMIC DNA]</scope>
    <source>
        <strain evidence="8 9">DSM 19922</strain>
    </source>
</reference>
<keyword evidence="9" id="KW-1185">Reference proteome</keyword>
<evidence type="ECO:0000313" key="9">
    <source>
        <dbReference type="Proteomes" id="UP001244552"/>
    </source>
</evidence>
<evidence type="ECO:0000313" key="8">
    <source>
        <dbReference type="EMBL" id="MDQ0533472.1"/>
    </source>
</evidence>
<feature type="transmembrane region" description="Helical" evidence="7">
    <location>
        <begin position="16"/>
        <end position="33"/>
    </location>
</feature>
<feature type="transmembrane region" description="Helical" evidence="7">
    <location>
        <begin position="78"/>
        <end position="99"/>
    </location>
</feature>
<feature type="region of interest" description="Disordered" evidence="6">
    <location>
        <begin position="328"/>
        <end position="370"/>
    </location>
</feature>
<organism evidence="8 9">
    <name type="scientific">Azospirillum picis</name>
    <dbReference type="NCBI Taxonomy" id="488438"/>
    <lineage>
        <taxon>Bacteria</taxon>
        <taxon>Pseudomonadati</taxon>
        <taxon>Pseudomonadota</taxon>
        <taxon>Alphaproteobacteria</taxon>
        <taxon>Rhodospirillales</taxon>
        <taxon>Azospirillaceae</taxon>
        <taxon>Azospirillum</taxon>
    </lineage>
</organism>
<dbReference type="Pfam" id="PF02653">
    <property type="entry name" value="BPD_transp_2"/>
    <property type="match status" value="1"/>
</dbReference>
<evidence type="ECO:0000256" key="4">
    <source>
        <dbReference type="ARBA" id="ARBA00022989"/>
    </source>
</evidence>
<dbReference type="PANTHER" id="PTHR32196:SF19">
    <property type="entry name" value="GALACTOFURANOSE TRANSPORTER PERMEASE PROTEIN YTFT"/>
    <property type="match status" value="1"/>
</dbReference>
<feature type="compositionally biased region" description="Low complexity" evidence="6">
    <location>
        <begin position="348"/>
        <end position="358"/>
    </location>
</feature>
<dbReference type="InterPro" id="IPR001851">
    <property type="entry name" value="ABC_transp_permease"/>
</dbReference>
<sequence length="370" mass="37235">MTPPARTSAAGIPRALPQYGALVAVLLANWLLFPDFFTIRLQDGRLFGSLIDVLNRGAPVALLAIGMTMVIATRGVDLSVGAVMAISGAVAATMTGAGWGLAPVLATSLAAGLLCGLWNGLLVAVLRIQPIIATLILMVAGRGIAQLITEGQIVTFTSPGLAAVGSGSVLTVPMPVAITVAVLAVTGLLVRRTALGLMIEAVGVNRLSSAGAGVNTPVVLVAVYAWCGLCAAVAGLIVTADIRGADANNAGLWLELDAILAVVVGGTSLLGGRFGLVLSLVGALIIQAMNTGILLSGFKPEFNLIVKAVVLMIVLLLQSPALTLFLPRPGSPRSGSPHPRTPRPAEPPVKSGSVKSGGVKSGGIKPGAGA</sequence>
<protein>
    <submittedName>
        <fullName evidence="8">Simple sugar transport system permease protein</fullName>
    </submittedName>
</protein>
<gene>
    <name evidence="8" type="ORF">QO018_002330</name>
</gene>
<proteinExistence type="predicted"/>